<dbReference type="AlphaFoldDB" id="J3S6Y0"/>
<dbReference type="Pfam" id="PF00067">
    <property type="entry name" value="p450"/>
    <property type="match status" value="1"/>
</dbReference>
<keyword evidence="3" id="KW-0479">Metal-binding</keyword>
<protein>
    <submittedName>
        <fullName evidence="8">Cytochrome P450 monooxygenase</fullName>
    </submittedName>
</protein>
<dbReference type="GO" id="GO:0016705">
    <property type="term" value="F:oxidoreductase activity, acting on paired donors, with incorporation or reduction of molecular oxygen"/>
    <property type="evidence" value="ECO:0007669"/>
    <property type="project" value="InterPro"/>
</dbReference>
<dbReference type="GO" id="GO:0004497">
    <property type="term" value="F:monooxygenase activity"/>
    <property type="evidence" value="ECO:0007669"/>
    <property type="project" value="UniProtKB-KW"/>
</dbReference>
<dbReference type="InterPro" id="IPR001128">
    <property type="entry name" value="Cyt_P450"/>
</dbReference>
<gene>
    <name evidence="8" type="primary">EtplB</name>
</gene>
<dbReference type="SUPFAM" id="SSF48264">
    <property type="entry name" value="Cytochrome P450"/>
    <property type="match status" value="1"/>
</dbReference>
<evidence type="ECO:0000256" key="5">
    <source>
        <dbReference type="ARBA" id="ARBA00023004"/>
    </source>
</evidence>
<feature type="transmembrane region" description="Helical" evidence="7">
    <location>
        <begin position="22"/>
        <end position="40"/>
    </location>
</feature>
<organism evidence="8">
    <name type="scientific">Cordyceps militaris</name>
    <name type="common">Caterpillar fungus</name>
    <name type="synonym">Clavaria militaris</name>
    <dbReference type="NCBI Taxonomy" id="73501"/>
    <lineage>
        <taxon>Eukaryota</taxon>
        <taxon>Fungi</taxon>
        <taxon>Dikarya</taxon>
        <taxon>Ascomycota</taxon>
        <taxon>Pezizomycotina</taxon>
        <taxon>Sordariomycetes</taxon>
        <taxon>Hypocreomycetidae</taxon>
        <taxon>Hypocreales</taxon>
        <taxon>Cordycipitaceae</taxon>
        <taxon>Cordyceps</taxon>
    </lineage>
</organism>
<evidence type="ECO:0000256" key="2">
    <source>
        <dbReference type="ARBA" id="ARBA00010617"/>
    </source>
</evidence>
<keyword evidence="7" id="KW-0812">Transmembrane</keyword>
<dbReference type="GO" id="GO:0020037">
    <property type="term" value="F:heme binding"/>
    <property type="evidence" value="ECO:0007669"/>
    <property type="project" value="InterPro"/>
</dbReference>
<dbReference type="GO" id="GO:0005506">
    <property type="term" value="F:iron ion binding"/>
    <property type="evidence" value="ECO:0007669"/>
    <property type="project" value="InterPro"/>
</dbReference>
<feature type="transmembrane region" description="Helical" evidence="7">
    <location>
        <begin position="292"/>
        <end position="312"/>
    </location>
</feature>
<comment type="similarity">
    <text evidence="2">Belongs to the cytochrome P450 family.</text>
</comment>
<accession>J3S6Y0</accession>
<dbReference type="CDD" id="cd11041">
    <property type="entry name" value="CYP503A1-like"/>
    <property type="match status" value="1"/>
</dbReference>
<keyword evidence="4" id="KW-0560">Oxidoreductase</keyword>
<reference evidence="8" key="1">
    <citation type="submission" date="2011-06" db="EMBL/GenBank/DDBJ databases">
        <title>Characterization of a highly pathogenic TSV isolate from Colombia.</title>
        <authorList>
            <person name="Aranguren L.F."/>
            <person name="Tang K."/>
        </authorList>
    </citation>
    <scope>NUCLEOTIDE SEQUENCE</scope>
    <source>
        <strain evidence="8">DSM1153</strain>
    </source>
</reference>
<sequence>MQSTDTLHTSRAGLLRTLSEKELLFCLLGAILVYLLKVLSTQSQPKNVKRIGKSRFRTLLTREVPLRFDLEKYGYLGYKEVHDETPKNSGCSTDMEKFCKRHDKPFLIKIYGLDHFVLPIKYLDVLKTVDHGHLNFAQSLNDLVQLVRAIRGDLTYCANTGFIAWTTVNALQICGILTNRTSGRVLFGDLCRDEEYLQAVMKYAEGVFFTGVAFNGVSLGPFRKFVYWLGAMSHRRDLNKAVAHLLPILESRRIQAAQQDEKPNHVDSIQWNLDSMPASPKEATLKRHAQRILHLAFAATGTVTILLTHMIYNVLMHPEYLQPLRDEIELAVSQNGGWTEKALNDMWKLDSFIKETLRVDPPSAWIQSIMMKRKSLMVSGSTRNAKSTSKTKRPTTGVRQRLNPPTWREWPAACPGRFFGVRKTKILFGKLIHNYDVRWEQPTPIRPPNVIIEGQILVNPEAKIQVRARED</sequence>
<dbReference type="InterPro" id="IPR036396">
    <property type="entry name" value="Cyt_P450_sf"/>
</dbReference>
<evidence type="ECO:0000256" key="1">
    <source>
        <dbReference type="ARBA" id="ARBA00001971"/>
    </source>
</evidence>
<evidence type="ECO:0000256" key="4">
    <source>
        <dbReference type="ARBA" id="ARBA00023002"/>
    </source>
</evidence>
<evidence type="ECO:0000256" key="3">
    <source>
        <dbReference type="ARBA" id="ARBA00022723"/>
    </source>
</evidence>
<keyword evidence="5" id="KW-0408">Iron</keyword>
<comment type="cofactor">
    <cofactor evidence="1">
        <name>heme</name>
        <dbReference type="ChEBI" id="CHEBI:30413"/>
    </cofactor>
</comment>
<evidence type="ECO:0000256" key="6">
    <source>
        <dbReference type="SAM" id="MobiDB-lite"/>
    </source>
</evidence>
<feature type="compositionally biased region" description="Polar residues" evidence="6">
    <location>
        <begin position="378"/>
        <end position="388"/>
    </location>
</feature>
<dbReference type="PANTHER" id="PTHR46206">
    <property type="entry name" value="CYTOCHROME P450"/>
    <property type="match status" value="1"/>
</dbReference>
<keyword evidence="7" id="KW-1133">Transmembrane helix</keyword>
<dbReference type="Gene3D" id="1.10.630.10">
    <property type="entry name" value="Cytochrome P450"/>
    <property type="match status" value="1"/>
</dbReference>
<proteinExistence type="inferred from homology"/>
<name>J3S6Y0_CORMI</name>
<dbReference type="EMBL" id="JN121120">
    <property type="protein sequence ID" value="AFK23384.1"/>
    <property type="molecule type" value="Genomic_DNA"/>
</dbReference>
<evidence type="ECO:0000256" key="7">
    <source>
        <dbReference type="SAM" id="Phobius"/>
    </source>
</evidence>
<keyword evidence="7" id="KW-0472">Membrane</keyword>
<evidence type="ECO:0000313" key="8">
    <source>
        <dbReference type="EMBL" id="AFK23384.1"/>
    </source>
</evidence>
<feature type="region of interest" description="Disordered" evidence="6">
    <location>
        <begin position="378"/>
        <end position="403"/>
    </location>
</feature>
<reference evidence="8" key="2">
    <citation type="journal article" date="2012" name="FEMS Microbiol. Lett.">
        <title>The nonribosomal peptide and polyketide synthetic gene clusters in two strains of entomopathogenic fungi in Cordyceps.</title>
        <authorList>
            <person name="Wang W.J."/>
            <person name="Vogel H."/>
            <person name="Yao Y.J."/>
            <person name="Ping L."/>
        </authorList>
    </citation>
    <scope>NUCLEOTIDE SEQUENCE</scope>
    <source>
        <strain evidence="8">DSM1153</strain>
    </source>
</reference>
<keyword evidence="8" id="KW-0503">Monooxygenase</keyword>